<name>A0A0D2G896_9EURO</name>
<dbReference type="AlphaFoldDB" id="A0A0D2G896"/>
<evidence type="ECO:0000313" key="2">
    <source>
        <dbReference type="EMBL" id="KIW76903.1"/>
    </source>
</evidence>
<dbReference type="HOGENOM" id="CLU_748098_0_0_1"/>
<dbReference type="Proteomes" id="UP000053029">
    <property type="component" value="Unassembled WGS sequence"/>
</dbReference>
<dbReference type="GeneID" id="25308837"/>
<sequence length="370" mass="41840">MRAGKLPHFERALLLLTVQIPMNCREMTQFILTAAWENWTHDHQFTRGRIQEMARVLDERYRREQPANGGAPQHALNSVLTQLVEATRRVAEVNAHAANIALPPWSNDASLRFPDELMIPDSYVRLAIDDDGTQHVGIFQLSPYSPCADDRMISDYEGSLLVAHPITQQEPVIQGAPVTQEEPDTDEDTVFDEGPVIYEEPVTDEESVTYQGPVILQESVTDEESVIYQGPPILEESFTDEETVIYEEPVTDSDPVMDVESDTDEEPVTHEEPVVNEEPHVECTCGMCYISEESDTDQESVINEGPVTQEEPVTDEEPRVECTCNMCYISEESDTDEEPQAKRRRVKVTVVWDNEEGQGPGWHEESGWSF</sequence>
<gene>
    <name evidence="2" type="ORF">Z517_09347</name>
</gene>
<dbReference type="OrthoDB" id="10654068at2759"/>
<feature type="compositionally biased region" description="Acidic residues" evidence="1">
    <location>
        <begin position="253"/>
        <end position="266"/>
    </location>
</feature>
<reference evidence="2 3" key="1">
    <citation type="submission" date="2015-01" db="EMBL/GenBank/DDBJ databases">
        <title>The Genome Sequence of Fonsecaea pedrosoi CBS 271.37.</title>
        <authorList>
            <consortium name="The Broad Institute Genomics Platform"/>
            <person name="Cuomo C."/>
            <person name="de Hoog S."/>
            <person name="Gorbushina A."/>
            <person name="Stielow B."/>
            <person name="Teixiera M."/>
            <person name="Abouelleil A."/>
            <person name="Chapman S.B."/>
            <person name="Priest M."/>
            <person name="Young S.K."/>
            <person name="Wortman J."/>
            <person name="Nusbaum C."/>
            <person name="Birren B."/>
        </authorList>
    </citation>
    <scope>NUCLEOTIDE SEQUENCE [LARGE SCALE GENOMIC DNA]</scope>
    <source>
        <strain evidence="2 3">CBS 271.37</strain>
    </source>
</reference>
<evidence type="ECO:0000256" key="1">
    <source>
        <dbReference type="SAM" id="MobiDB-lite"/>
    </source>
</evidence>
<dbReference type="EMBL" id="KN846974">
    <property type="protein sequence ID" value="KIW76903.1"/>
    <property type="molecule type" value="Genomic_DNA"/>
</dbReference>
<proteinExistence type="predicted"/>
<dbReference type="STRING" id="1442368.A0A0D2G896"/>
<organism evidence="2 3">
    <name type="scientific">Fonsecaea pedrosoi CBS 271.37</name>
    <dbReference type="NCBI Taxonomy" id="1442368"/>
    <lineage>
        <taxon>Eukaryota</taxon>
        <taxon>Fungi</taxon>
        <taxon>Dikarya</taxon>
        <taxon>Ascomycota</taxon>
        <taxon>Pezizomycotina</taxon>
        <taxon>Eurotiomycetes</taxon>
        <taxon>Chaetothyriomycetidae</taxon>
        <taxon>Chaetothyriales</taxon>
        <taxon>Herpotrichiellaceae</taxon>
        <taxon>Fonsecaea</taxon>
    </lineage>
</organism>
<evidence type="ECO:0000313" key="3">
    <source>
        <dbReference type="Proteomes" id="UP000053029"/>
    </source>
</evidence>
<protein>
    <submittedName>
        <fullName evidence="2">Uncharacterized protein</fullName>
    </submittedName>
</protein>
<dbReference type="RefSeq" id="XP_013280711.1">
    <property type="nucleotide sequence ID" value="XM_013425257.1"/>
</dbReference>
<keyword evidence="3" id="KW-1185">Reference proteome</keyword>
<accession>A0A0D2G896</accession>
<dbReference type="VEuPathDB" id="FungiDB:Z517_09347"/>
<feature type="region of interest" description="Disordered" evidence="1">
    <location>
        <begin position="253"/>
        <end position="274"/>
    </location>
</feature>